<keyword evidence="21" id="KW-1185">Reference proteome</keyword>
<dbReference type="Pfam" id="PF02563">
    <property type="entry name" value="Poly_export"/>
    <property type="match status" value="1"/>
</dbReference>
<keyword evidence="12" id="KW-0564">Palmitate</keyword>
<dbReference type="Gene3D" id="3.30.1950.10">
    <property type="entry name" value="wza like domain"/>
    <property type="match status" value="1"/>
</dbReference>
<accession>A0ABP7QHC6</accession>
<dbReference type="InterPro" id="IPR019554">
    <property type="entry name" value="Soluble_ligand-bd"/>
</dbReference>
<feature type="domain" description="Soluble ligand binding" evidence="18">
    <location>
        <begin position="327"/>
        <end position="370"/>
    </location>
</feature>
<reference evidence="21" key="1">
    <citation type="journal article" date="2019" name="Int. J. Syst. Evol. Microbiol.">
        <title>The Global Catalogue of Microorganisms (GCM) 10K type strain sequencing project: providing services to taxonomists for standard genome sequencing and annotation.</title>
        <authorList>
            <consortium name="The Broad Institute Genomics Platform"/>
            <consortium name="The Broad Institute Genome Sequencing Center for Infectious Disease"/>
            <person name="Wu L."/>
            <person name="Ma J."/>
        </authorList>
    </citation>
    <scope>NUCLEOTIDE SEQUENCE [LARGE SCALE GENOMIC DNA]</scope>
    <source>
        <strain evidence="21">JCM 17338</strain>
    </source>
</reference>
<dbReference type="InterPro" id="IPR049712">
    <property type="entry name" value="Poly_export"/>
</dbReference>
<keyword evidence="4" id="KW-1134">Transmembrane beta strand</keyword>
<keyword evidence="14" id="KW-0449">Lipoprotein</keyword>
<evidence type="ECO:0000256" key="13">
    <source>
        <dbReference type="ARBA" id="ARBA00023237"/>
    </source>
</evidence>
<dbReference type="PANTHER" id="PTHR33619:SF3">
    <property type="entry name" value="POLYSACCHARIDE EXPORT PROTEIN GFCE-RELATED"/>
    <property type="match status" value="1"/>
</dbReference>
<dbReference type="EMBL" id="BAABAK010000020">
    <property type="protein sequence ID" value="GAA3982572.1"/>
    <property type="molecule type" value="Genomic_DNA"/>
</dbReference>
<evidence type="ECO:0000256" key="12">
    <source>
        <dbReference type="ARBA" id="ARBA00023139"/>
    </source>
</evidence>
<feature type="domain" description="SLBB" evidence="19">
    <location>
        <begin position="243"/>
        <end position="320"/>
    </location>
</feature>
<evidence type="ECO:0000256" key="8">
    <source>
        <dbReference type="ARBA" id="ARBA00023047"/>
    </source>
</evidence>
<name>A0ABP7QHC6_9SPHI</name>
<evidence type="ECO:0000313" key="20">
    <source>
        <dbReference type="EMBL" id="GAA3982572.1"/>
    </source>
</evidence>
<feature type="domain" description="Soluble ligand binding" evidence="18">
    <location>
        <begin position="599"/>
        <end position="646"/>
    </location>
</feature>
<feature type="domain" description="Soluble ligand binding" evidence="18">
    <location>
        <begin position="757"/>
        <end position="797"/>
    </location>
</feature>
<keyword evidence="11 16" id="KW-0472">Membrane</keyword>
<keyword evidence="7" id="KW-0732">Signal</keyword>
<evidence type="ECO:0000256" key="14">
    <source>
        <dbReference type="ARBA" id="ARBA00023288"/>
    </source>
</evidence>
<gene>
    <name evidence="20" type="ORF">GCM10022246_38210</name>
</gene>
<evidence type="ECO:0000256" key="2">
    <source>
        <dbReference type="ARBA" id="ARBA00009450"/>
    </source>
</evidence>
<keyword evidence="9" id="KW-0406">Ion transport</keyword>
<evidence type="ECO:0000256" key="16">
    <source>
        <dbReference type="SAM" id="Phobius"/>
    </source>
</evidence>
<keyword evidence="8" id="KW-0625">Polysaccharide transport</keyword>
<evidence type="ECO:0000256" key="10">
    <source>
        <dbReference type="ARBA" id="ARBA00023114"/>
    </source>
</evidence>
<evidence type="ECO:0000313" key="21">
    <source>
        <dbReference type="Proteomes" id="UP001501081"/>
    </source>
</evidence>
<feature type="domain" description="Soluble ligand binding" evidence="18">
    <location>
        <begin position="410"/>
        <end position="445"/>
    </location>
</feature>
<feature type="transmembrane region" description="Helical" evidence="16">
    <location>
        <begin position="839"/>
        <end position="860"/>
    </location>
</feature>
<dbReference type="InterPro" id="IPR054765">
    <property type="entry name" value="SLBB_dom"/>
</dbReference>
<evidence type="ECO:0000256" key="11">
    <source>
        <dbReference type="ARBA" id="ARBA00023136"/>
    </source>
</evidence>
<dbReference type="RefSeq" id="WP_344769626.1">
    <property type="nucleotide sequence ID" value="NZ_BAABAK010000020.1"/>
</dbReference>
<feature type="region of interest" description="Disordered" evidence="15">
    <location>
        <begin position="84"/>
        <end position="121"/>
    </location>
</feature>
<evidence type="ECO:0000259" key="19">
    <source>
        <dbReference type="Pfam" id="PF22461"/>
    </source>
</evidence>
<dbReference type="Gene3D" id="3.10.560.10">
    <property type="entry name" value="Outer membrane lipoprotein wza domain like"/>
    <property type="match status" value="5"/>
</dbReference>
<comment type="caution">
    <text evidence="20">The sequence shown here is derived from an EMBL/GenBank/DDBJ whole genome shotgun (WGS) entry which is preliminary data.</text>
</comment>
<evidence type="ECO:0000256" key="7">
    <source>
        <dbReference type="ARBA" id="ARBA00022729"/>
    </source>
</evidence>
<keyword evidence="3" id="KW-0813">Transport</keyword>
<dbReference type="Pfam" id="PF22461">
    <property type="entry name" value="SLBB_2"/>
    <property type="match status" value="1"/>
</dbReference>
<evidence type="ECO:0000256" key="9">
    <source>
        <dbReference type="ARBA" id="ARBA00023065"/>
    </source>
</evidence>
<dbReference type="Proteomes" id="UP001501081">
    <property type="component" value="Unassembled WGS sequence"/>
</dbReference>
<feature type="domain" description="Soluble ligand binding" evidence="18">
    <location>
        <begin position="499"/>
        <end position="550"/>
    </location>
</feature>
<evidence type="ECO:0000259" key="18">
    <source>
        <dbReference type="Pfam" id="PF10531"/>
    </source>
</evidence>
<evidence type="ECO:0000259" key="17">
    <source>
        <dbReference type="Pfam" id="PF02563"/>
    </source>
</evidence>
<dbReference type="PANTHER" id="PTHR33619">
    <property type="entry name" value="POLYSACCHARIDE EXPORT PROTEIN GFCE-RELATED"/>
    <property type="match status" value="1"/>
</dbReference>
<keyword evidence="6 16" id="KW-0812">Transmembrane</keyword>
<evidence type="ECO:0000256" key="3">
    <source>
        <dbReference type="ARBA" id="ARBA00022448"/>
    </source>
</evidence>
<keyword evidence="10" id="KW-0626">Porin</keyword>
<feature type="domain" description="Polysaccharide export protein N-terminal" evidence="17">
    <location>
        <begin position="158"/>
        <end position="220"/>
    </location>
</feature>
<keyword evidence="5" id="KW-0762">Sugar transport</keyword>
<evidence type="ECO:0000256" key="6">
    <source>
        <dbReference type="ARBA" id="ARBA00022692"/>
    </source>
</evidence>
<keyword evidence="13" id="KW-0998">Cell outer membrane</keyword>
<dbReference type="Pfam" id="PF10531">
    <property type="entry name" value="SLBB"/>
    <property type="match status" value="5"/>
</dbReference>
<comment type="similarity">
    <text evidence="2">Belongs to the BexD/CtrA/VexA family.</text>
</comment>
<evidence type="ECO:0000256" key="5">
    <source>
        <dbReference type="ARBA" id="ARBA00022597"/>
    </source>
</evidence>
<sequence>MKQKLVLLTSFIFFIFLINTDVLAQSNYANQKVDELSDAQIKTLMQRAESLGYSDAQLEQMASAQGMKQDEILKLRKRVETIRKQGSSSTAVKQSAVKSSSNNTERQYLGSTDSTSTNQPTKQDLIDKAFDDLKPKIFGSQLFKNSNITFEPNLRMATPAGYVIGPDDQLLIDLTGDNEANYDLKVSPEGSIRLEYVGLVKVGGLSIDEARSKIKNLMGSTYPGLRSGRTNLAINLGNIRGIKVILNGQVTKPGTYTLSSLSSVFNALYAAGGPNDNGSYRKIQVVRNNRVVATVDFYDLIINGMQKGNIRLQDQDVINVPVYENRVEVVGEVKNPAIFETLAGEHFQNVLNFAGGFSNIAYQSAVKVFQNTARERKISDIFAADFNTYVPKNGDRFFVEPILDRFENRVEINGAVFRPGYFELEKGMTLKQLIQKADGLKEDAFMNRGYISRLNADNTLALESFDVAAIMNGSQTDIALKREDKITISSIFDLREEYKVTVQGEVREPNQFPYAENMNLEDAIQMAGGFKEGATPNRVEISRRVRNSNIQSVAASTADVFTINIDRNLKLVTDTVFKLQPFDIVSVRSAEGYVVQKQVKIEGEVLYPGTYTIKSKNERISDLIKRAGGLTALAYTDGASLKRPGRDTTLFQSQKDSLQKELLIRRAKYGDSYSMQNLLSSSKSDERKQEEQARILNLQRVTQSGVDTTSFRRQPQIIASDMVGIDLTKILEQPGKRNDLLLEDGDIIKVPKQLQTVRVSGEVLNPNSIVFRTGKSFKSYVNGAGGFTANALKGRAYVKYANGSVEGARNFLFFNNYPRIKPGAEILVPKRVERERITAAAWIGIGTGLASLGAIIVSLLR</sequence>
<comment type="subcellular location">
    <subcellularLocation>
        <location evidence="1">Cell outer membrane</location>
        <topology evidence="1">Multi-pass membrane protein</topology>
    </subcellularLocation>
</comment>
<proteinExistence type="inferred from homology"/>
<evidence type="ECO:0000256" key="4">
    <source>
        <dbReference type="ARBA" id="ARBA00022452"/>
    </source>
</evidence>
<organism evidence="20 21">
    <name type="scientific">Pedobacter ginsengiterrae</name>
    <dbReference type="NCBI Taxonomy" id="871696"/>
    <lineage>
        <taxon>Bacteria</taxon>
        <taxon>Pseudomonadati</taxon>
        <taxon>Bacteroidota</taxon>
        <taxon>Sphingobacteriia</taxon>
        <taxon>Sphingobacteriales</taxon>
        <taxon>Sphingobacteriaceae</taxon>
        <taxon>Pedobacter</taxon>
    </lineage>
</organism>
<dbReference type="InterPro" id="IPR003715">
    <property type="entry name" value="Poly_export_N"/>
</dbReference>
<keyword evidence="16" id="KW-1133">Transmembrane helix</keyword>
<evidence type="ECO:0000256" key="15">
    <source>
        <dbReference type="SAM" id="MobiDB-lite"/>
    </source>
</evidence>
<protein>
    <submittedName>
        <fullName evidence="20">SLBB domain-containing protein</fullName>
    </submittedName>
</protein>
<evidence type="ECO:0000256" key="1">
    <source>
        <dbReference type="ARBA" id="ARBA00004571"/>
    </source>
</evidence>